<evidence type="ECO:0000256" key="2">
    <source>
        <dbReference type="ARBA" id="ARBA00022908"/>
    </source>
</evidence>
<sequence>MQIGYARVSTLDQNLDLQIDALNQAGCKKIFQEKITGTKLKREQLQNAIDYLRAGDVLVIWKLDRLGRSLKDLLLIVNELNQKEIGLKSLHENIDTTTPTGKLIFHIFASLAEFEKDVIKERTNAGLKAARARGRVGGRPKKLTDKQLTLLKTLHQDKNTSLSDISNILGISKKTIYNYLNS</sequence>
<evidence type="ECO:0000313" key="9">
    <source>
        <dbReference type="EMBL" id="PZQ09046.1"/>
    </source>
</evidence>
<dbReference type="InterPro" id="IPR006119">
    <property type="entry name" value="Resolv_N"/>
</dbReference>
<dbReference type="GO" id="GO:0003677">
    <property type="term" value="F:DNA binding"/>
    <property type="evidence" value="ECO:0007669"/>
    <property type="project" value="UniProtKB-KW"/>
</dbReference>
<dbReference type="SMART" id="SM00857">
    <property type="entry name" value="Resolvase"/>
    <property type="match status" value="1"/>
</dbReference>
<dbReference type="PROSITE" id="PS00398">
    <property type="entry name" value="RECOMBINASES_2"/>
    <property type="match status" value="1"/>
</dbReference>
<dbReference type="EMBL" id="QFPO01000038">
    <property type="protein sequence ID" value="PZQ09046.1"/>
    <property type="molecule type" value="Genomic_DNA"/>
</dbReference>
<protein>
    <submittedName>
        <fullName evidence="9">Resolvase</fullName>
    </submittedName>
</protein>
<evidence type="ECO:0000256" key="5">
    <source>
        <dbReference type="ARBA" id="ARBA00023172"/>
    </source>
</evidence>
<dbReference type="InterPro" id="IPR036162">
    <property type="entry name" value="Resolvase-like_N_sf"/>
</dbReference>
<dbReference type="InterPro" id="IPR006118">
    <property type="entry name" value="Recombinase_CS"/>
</dbReference>
<keyword evidence="2" id="KW-0229">DNA integration</keyword>
<gene>
    <name evidence="9" type="ORF">DI564_18130</name>
</gene>
<keyword evidence="3" id="KW-0230">DNA invertase</keyword>
<dbReference type="InterPro" id="IPR050639">
    <property type="entry name" value="SSR_resolvase"/>
</dbReference>
<dbReference type="Pfam" id="PF00239">
    <property type="entry name" value="Resolvase"/>
    <property type="match status" value="1"/>
</dbReference>
<evidence type="ECO:0000259" key="8">
    <source>
        <dbReference type="PROSITE" id="PS51736"/>
    </source>
</evidence>
<dbReference type="CDD" id="cd00569">
    <property type="entry name" value="HTH_Hin_like"/>
    <property type="match status" value="1"/>
</dbReference>
<dbReference type="FunFam" id="3.40.50.1390:FF:000001">
    <property type="entry name" value="DNA recombinase"/>
    <property type="match status" value="1"/>
</dbReference>
<evidence type="ECO:0000256" key="6">
    <source>
        <dbReference type="PIRSR" id="PIRSR606118-50"/>
    </source>
</evidence>
<keyword evidence="4" id="KW-0238">DNA-binding</keyword>
<dbReference type="Proteomes" id="UP000249046">
    <property type="component" value="Unassembled WGS sequence"/>
</dbReference>
<comment type="similarity">
    <text evidence="1">Belongs to the site-specific recombinase resolvase family.</text>
</comment>
<evidence type="ECO:0000256" key="1">
    <source>
        <dbReference type="ARBA" id="ARBA00009913"/>
    </source>
</evidence>
<dbReference type="GO" id="GO:0015074">
    <property type="term" value="P:DNA integration"/>
    <property type="evidence" value="ECO:0007669"/>
    <property type="project" value="UniProtKB-KW"/>
</dbReference>
<evidence type="ECO:0000313" key="10">
    <source>
        <dbReference type="Proteomes" id="UP000249046"/>
    </source>
</evidence>
<feature type="active site" description="O-(5'-phospho-DNA)-serine intermediate" evidence="6 7">
    <location>
        <position position="9"/>
    </location>
</feature>
<dbReference type="CDD" id="cd03768">
    <property type="entry name" value="SR_ResInv"/>
    <property type="match status" value="1"/>
</dbReference>
<evidence type="ECO:0000256" key="4">
    <source>
        <dbReference type="ARBA" id="ARBA00023125"/>
    </source>
</evidence>
<dbReference type="Pfam" id="PF02796">
    <property type="entry name" value="HTH_7"/>
    <property type="match status" value="1"/>
</dbReference>
<dbReference type="PANTHER" id="PTHR30461">
    <property type="entry name" value="DNA-INVERTASE FROM LAMBDOID PROPHAGE"/>
    <property type="match status" value="1"/>
</dbReference>
<dbReference type="PROSITE" id="PS51736">
    <property type="entry name" value="RECOMBINASES_3"/>
    <property type="match status" value="1"/>
</dbReference>
<dbReference type="SUPFAM" id="SSF46689">
    <property type="entry name" value="Homeodomain-like"/>
    <property type="match status" value="1"/>
</dbReference>
<dbReference type="AlphaFoldDB" id="A0A2W5JW75"/>
<comment type="caution">
    <text evidence="9">The sequence shown here is derived from an EMBL/GenBank/DDBJ whole genome shotgun (WGS) entry which is preliminary data.</text>
</comment>
<dbReference type="PROSITE" id="PS00397">
    <property type="entry name" value="RECOMBINASES_1"/>
    <property type="match status" value="1"/>
</dbReference>
<feature type="domain" description="Resolvase/invertase-type recombinase catalytic" evidence="8">
    <location>
        <begin position="1"/>
        <end position="134"/>
    </location>
</feature>
<keyword evidence="5" id="KW-0233">DNA recombination</keyword>
<accession>A0A2W5JW75</accession>
<dbReference type="InterPro" id="IPR009057">
    <property type="entry name" value="Homeodomain-like_sf"/>
</dbReference>
<evidence type="ECO:0000256" key="3">
    <source>
        <dbReference type="ARBA" id="ARBA00023100"/>
    </source>
</evidence>
<reference evidence="9 10" key="1">
    <citation type="submission" date="2017-08" db="EMBL/GenBank/DDBJ databases">
        <title>Infants hospitalized years apart are colonized by the same room-sourced microbial strains.</title>
        <authorList>
            <person name="Brooks B."/>
            <person name="Olm M.R."/>
            <person name="Firek B.A."/>
            <person name="Baker R."/>
            <person name="Thomas B.C."/>
            <person name="Morowitz M.J."/>
            <person name="Banfield J.F."/>
        </authorList>
    </citation>
    <scope>NUCLEOTIDE SEQUENCE [LARGE SCALE GENOMIC DNA]</scope>
    <source>
        <strain evidence="9">S2_005_003_R2_42</strain>
    </source>
</reference>
<proteinExistence type="inferred from homology"/>
<evidence type="ECO:0000256" key="7">
    <source>
        <dbReference type="PROSITE-ProRule" id="PRU10137"/>
    </source>
</evidence>
<organism evidence="9 10">
    <name type="scientific">Rhodanobacter denitrificans</name>
    <dbReference type="NCBI Taxonomy" id="666685"/>
    <lineage>
        <taxon>Bacteria</taxon>
        <taxon>Pseudomonadati</taxon>
        <taxon>Pseudomonadota</taxon>
        <taxon>Gammaproteobacteria</taxon>
        <taxon>Lysobacterales</taxon>
        <taxon>Rhodanobacteraceae</taxon>
        <taxon>Rhodanobacter</taxon>
    </lineage>
</organism>
<dbReference type="InterPro" id="IPR006120">
    <property type="entry name" value="Resolvase_HTH_dom"/>
</dbReference>
<dbReference type="Gene3D" id="3.40.50.1390">
    <property type="entry name" value="Resolvase, N-terminal catalytic domain"/>
    <property type="match status" value="1"/>
</dbReference>
<dbReference type="PANTHER" id="PTHR30461:SF2">
    <property type="entry name" value="SERINE RECOMBINASE PINE-RELATED"/>
    <property type="match status" value="1"/>
</dbReference>
<name>A0A2W5JW75_9GAMM</name>
<dbReference type="Gene3D" id="1.10.10.60">
    <property type="entry name" value="Homeodomain-like"/>
    <property type="match status" value="1"/>
</dbReference>
<dbReference type="GO" id="GO:0000150">
    <property type="term" value="F:DNA strand exchange activity"/>
    <property type="evidence" value="ECO:0007669"/>
    <property type="project" value="UniProtKB-KW"/>
</dbReference>
<dbReference type="SUPFAM" id="SSF53041">
    <property type="entry name" value="Resolvase-like"/>
    <property type="match status" value="1"/>
</dbReference>